<keyword evidence="4" id="KW-1185">Reference proteome</keyword>
<gene>
    <name evidence="3" type="ORF">PAESOLCIP111_05635</name>
</gene>
<sequence length="103" mass="11255">MKTRCLLTALFGLWFLAAPWVIGFADHPVALWICVGLGAVQIVCSLWAYTQSKGDALPNLLTLLAGLVFAIMPFTFLPVSRGLYITVFGMLTIVFSFQNLGSK</sequence>
<keyword evidence="1" id="KW-0472">Membrane</keyword>
<feature type="domain" description="SPW repeat-containing integral membrane" evidence="2">
    <location>
        <begin position="7"/>
        <end position="96"/>
    </location>
</feature>
<keyword evidence="1" id="KW-1133">Transmembrane helix</keyword>
<evidence type="ECO:0000313" key="3">
    <source>
        <dbReference type="EMBL" id="CAG7648591.1"/>
    </source>
</evidence>
<dbReference type="InterPro" id="IPR005530">
    <property type="entry name" value="SPW"/>
</dbReference>
<dbReference type="Proteomes" id="UP000693672">
    <property type="component" value="Unassembled WGS sequence"/>
</dbReference>
<dbReference type="AlphaFoldDB" id="A0A916K6H9"/>
<dbReference type="Pfam" id="PF03779">
    <property type="entry name" value="SPW"/>
    <property type="match status" value="1"/>
</dbReference>
<evidence type="ECO:0000259" key="2">
    <source>
        <dbReference type="Pfam" id="PF03779"/>
    </source>
</evidence>
<reference evidence="3" key="1">
    <citation type="submission" date="2021-06" db="EMBL/GenBank/DDBJ databases">
        <authorList>
            <person name="Criscuolo A."/>
        </authorList>
    </citation>
    <scope>NUCLEOTIDE SEQUENCE</scope>
    <source>
        <strain evidence="3">CIP111600</strain>
    </source>
</reference>
<accession>A0A916K6H9</accession>
<protein>
    <recommendedName>
        <fullName evidence="2">SPW repeat-containing integral membrane domain-containing protein</fullName>
    </recommendedName>
</protein>
<keyword evidence="1" id="KW-0812">Transmembrane</keyword>
<feature type="transmembrane region" description="Helical" evidence="1">
    <location>
        <begin position="82"/>
        <end position="100"/>
    </location>
</feature>
<feature type="transmembrane region" description="Helical" evidence="1">
    <location>
        <begin position="29"/>
        <end position="49"/>
    </location>
</feature>
<comment type="caution">
    <text evidence="3">The sequence shown here is derived from an EMBL/GenBank/DDBJ whole genome shotgun (WGS) entry which is preliminary data.</text>
</comment>
<organism evidence="3 4">
    <name type="scientific">Paenibacillus solanacearum</name>
    <dbReference type="NCBI Taxonomy" id="2048548"/>
    <lineage>
        <taxon>Bacteria</taxon>
        <taxon>Bacillati</taxon>
        <taxon>Bacillota</taxon>
        <taxon>Bacilli</taxon>
        <taxon>Bacillales</taxon>
        <taxon>Paenibacillaceae</taxon>
        <taxon>Paenibacillus</taxon>
    </lineage>
</organism>
<dbReference type="EMBL" id="CAJVAS010000043">
    <property type="protein sequence ID" value="CAG7648591.1"/>
    <property type="molecule type" value="Genomic_DNA"/>
</dbReference>
<evidence type="ECO:0000256" key="1">
    <source>
        <dbReference type="SAM" id="Phobius"/>
    </source>
</evidence>
<dbReference type="RefSeq" id="WP_218095342.1">
    <property type="nucleotide sequence ID" value="NZ_CAJVAS010000043.1"/>
</dbReference>
<proteinExistence type="predicted"/>
<evidence type="ECO:0000313" key="4">
    <source>
        <dbReference type="Proteomes" id="UP000693672"/>
    </source>
</evidence>
<feature type="transmembrane region" description="Helical" evidence="1">
    <location>
        <begin position="56"/>
        <end position="76"/>
    </location>
</feature>
<name>A0A916K6H9_9BACL</name>